<keyword evidence="2" id="KW-1133">Transmembrane helix</keyword>
<evidence type="ECO:0000313" key="5">
    <source>
        <dbReference type="Proteomes" id="UP001596305"/>
    </source>
</evidence>
<accession>A0ABW1X6B1</accession>
<evidence type="ECO:0000259" key="3">
    <source>
        <dbReference type="SMART" id="SM00894"/>
    </source>
</evidence>
<dbReference type="RefSeq" id="WP_239527310.1">
    <property type="nucleotide sequence ID" value="NZ_BAAAIY010000005.1"/>
</dbReference>
<gene>
    <name evidence="4" type="ORF">ACFP71_03905</name>
</gene>
<evidence type="ECO:0000256" key="2">
    <source>
        <dbReference type="SAM" id="Phobius"/>
    </source>
</evidence>
<protein>
    <submittedName>
        <fullName evidence="4">Excalibur calcium-binding domain-containing protein</fullName>
    </submittedName>
</protein>
<dbReference type="Proteomes" id="UP001596305">
    <property type="component" value="Unassembled WGS sequence"/>
</dbReference>
<evidence type="ECO:0000313" key="4">
    <source>
        <dbReference type="EMBL" id="MFC6423956.1"/>
    </source>
</evidence>
<dbReference type="InterPro" id="IPR008613">
    <property type="entry name" value="Excalibur_Ca-bd_domain"/>
</dbReference>
<keyword evidence="5" id="KW-1185">Reference proteome</keyword>
<feature type="compositionally biased region" description="Basic and acidic residues" evidence="1">
    <location>
        <begin position="251"/>
        <end position="265"/>
    </location>
</feature>
<sequence length="265" mass="26895">MTVRFNPPPGWPTPPEGWTPDPHWTPDPRWPAKPADWPLWVEDPAAVEPTEQTMALPVASLTGAGAVAGRHDGRTRRIVLVAFLCLAFLVVGLLLGAVPSGSRLAAAEATLGEATEARAALDEDSAALTTAQDELGAAQADVTAREEAAVAKEAELATRESAAVTAEADLQARLTAVEGREGAVTAAEADLQARSAATGRSGTSSSAPKVTTPDAPAGIVGGSGGGAVSYANCDAVRAAGKAPIRSGDPGYSKKLDRDGDGVGCE</sequence>
<dbReference type="Pfam" id="PF05901">
    <property type="entry name" value="Excalibur"/>
    <property type="match status" value="1"/>
</dbReference>
<keyword evidence="2" id="KW-0812">Transmembrane</keyword>
<proteinExistence type="predicted"/>
<evidence type="ECO:0000256" key="1">
    <source>
        <dbReference type="SAM" id="MobiDB-lite"/>
    </source>
</evidence>
<feature type="region of interest" description="Disordered" evidence="1">
    <location>
        <begin position="241"/>
        <end position="265"/>
    </location>
</feature>
<feature type="transmembrane region" description="Helical" evidence="2">
    <location>
        <begin position="78"/>
        <end position="98"/>
    </location>
</feature>
<dbReference type="SMART" id="SM00894">
    <property type="entry name" value="Excalibur"/>
    <property type="match status" value="1"/>
</dbReference>
<feature type="compositionally biased region" description="Low complexity" evidence="1">
    <location>
        <begin position="193"/>
        <end position="207"/>
    </location>
</feature>
<feature type="domain" description="Excalibur calcium-binding" evidence="3">
    <location>
        <begin position="229"/>
        <end position="265"/>
    </location>
</feature>
<reference evidence="5" key="1">
    <citation type="journal article" date="2019" name="Int. J. Syst. Evol. Microbiol.">
        <title>The Global Catalogue of Microorganisms (GCM) 10K type strain sequencing project: providing services to taxonomists for standard genome sequencing and annotation.</title>
        <authorList>
            <consortium name="The Broad Institute Genomics Platform"/>
            <consortium name="The Broad Institute Genome Sequencing Center for Infectious Disease"/>
            <person name="Wu L."/>
            <person name="Ma J."/>
        </authorList>
    </citation>
    <scope>NUCLEOTIDE SEQUENCE [LARGE SCALE GENOMIC DNA]</scope>
    <source>
        <strain evidence="5">CCUG 47105</strain>
    </source>
</reference>
<organism evidence="4 5">
    <name type="scientific">Oerskovia paurometabola</name>
    <dbReference type="NCBI Taxonomy" id="162170"/>
    <lineage>
        <taxon>Bacteria</taxon>
        <taxon>Bacillati</taxon>
        <taxon>Actinomycetota</taxon>
        <taxon>Actinomycetes</taxon>
        <taxon>Micrococcales</taxon>
        <taxon>Cellulomonadaceae</taxon>
        <taxon>Oerskovia</taxon>
    </lineage>
</organism>
<keyword evidence="2" id="KW-0472">Membrane</keyword>
<feature type="region of interest" description="Disordered" evidence="1">
    <location>
        <begin position="1"/>
        <end position="27"/>
    </location>
</feature>
<comment type="caution">
    <text evidence="4">The sequence shown here is derived from an EMBL/GenBank/DDBJ whole genome shotgun (WGS) entry which is preliminary data.</text>
</comment>
<feature type="region of interest" description="Disordered" evidence="1">
    <location>
        <begin position="192"/>
        <end position="223"/>
    </location>
</feature>
<name>A0ABW1X6B1_9CELL</name>
<dbReference type="EMBL" id="JBHSTM010000002">
    <property type="protein sequence ID" value="MFC6423956.1"/>
    <property type="molecule type" value="Genomic_DNA"/>
</dbReference>